<dbReference type="RefSeq" id="WP_163607521.1">
    <property type="nucleotide sequence ID" value="NZ_JAABOO010000003.1"/>
</dbReference>
<dbReference type="SMART" id="SM00342">
    <property type="entry name" value="HTH_ARAC"/>
    <property type="match status" value="1"/>
</dbReference>
<evidence type="ECO:0000313" key="6">
    <source>
        <dbReference type="Proteomes" id="UP000468581"/>
    </source>
</evidence>
<dbReference type="GO" id="GO:0043565">
    <property type="term" value="F:sequence-specific DNA binding"/>
    <property type="evidence" value="ECO:0007669"/>
    <property type="project" value="InterPro"/>
</dbReference>
<dbReference type="PANTHER" id="PTHR43280:SF32">
    <property type="entry name" value="TRANSCRIPTIONAL REGULATORY PROTEIN"/>
    <property type="match status" value="1"/>
</dbReference>
<dbReference type="InterPro" id="IPR020449">
    <property type="entry name" value="Tscrpt_reg_AraC-type_HTH"/>
</dbReference>
<dbReference type="GO" id="GO:0003700">
    <property type="term" value="F:DNA-binding transcription factor activity"/>
    <property type="evidence" value="ECO:0007669"/>
    <property type="project" value="InterPro"/>
</dbReference>
<keyword evidence="1" id="KW-0805">Transcription regulation</keyword>
<dbReference type="PANTHER" id="PTHR43280">
    <property type="entry name" value="ARAC-FAMILY TRANSCRIPTIONAL REGULATOR"/>
    <property type="match status" value="1"/>
</dbReference>
<dbReference type="InterPro" id="IPR014710">
    <property type="entry name" value="RmlC-like_jellyroll"/>
</dbReference>
<dbReference type="Gene3D" id="1.10.10.60">
    <property type="entry name" value="Homeodomain-like"/>
    <property type="match status" value="1"/>
</dbReference>
<accession>A0A6P0UMI3</accession>
<reference evidence="5 6" key="1">
    <citation type="submission" date="2020-01" db="EMBL/GenBank/DDBJ databases">
        <title>Leptobacterium flavescens.</title>
        <authorList>
            <person name="Wang G."/>
        </authorList>
    </citation>
    <scope>NUCLEOTIDE SEQUENCE [LARGE SCALE GENOMIC DNA]</scope>
    <source>
        <strain evidence="5 6">KCTC 22160</strain>
    </source>
</reference>
<dbReference type="SUPFAM" id="SSF51215">
    <property type="entry name" value="Regulatory protein AraC"/>
    <property type="match status" value="1"/>
</dbReference>
<dbReference type="InterPro" id="IPR009057">
    <property type="entry name" value="Homeodomain-like_sf"/>
</dbReference>
<comment type="caution">
    <text evidence="5">The sequence shown here is derived from an EMBL/GenBank/DDBJ whole genome shotgun (WGS) entry which is preliminary data.</text>
</comment>
<dbReference type="Pfam" id="PF12833">
    <property type="entry name" value="HTH_18"/>
    <property type="match status" value="1"/>
</dbReference>
<gene>
    <name evidence="5" type="ORF">GWK08_12305</name>
</gene>
<feature type="domain" description="HTH araC/xylS-type" evidence="4">
    <location>
        <begin position="187"/>
        <end position="285"/>
    </location>
</feature>
<dbReference type="PRINTS" id="PR00032">
    <property type="entry name" value="HTHARAC"/>
</dbReference>
<evidence type="ECO:0000256" key="1">
    <source>
        <dbReference type="ARBA" id="ARBA00023015"/>
    </source>
</evidence>
<keyword evidence="6" id="KW-1185">Reference proteome</keyword>
<dbReference type="EMBL" id="JAABOO010000003">
    <property type="protein sequence ID" value="NER14227.1"/>
    <property type="molecule type" value="Genomic_DNA"/>
</dbReference>
<evidence type="ECO:0000259" key="4">
    <source>
        <dbReference type="PROSITE" id="PS01124"/>
    </source>
</evidence>
<dbReference type="InterPro" id="IPR003313">
    <property type="entry name" value="AraC-bd"/>
</dbReference>
<proteinExistence type="predicted"/>
<dbReference type="InterPro" id="IPR018060">
    <property type="entry name" value="HTH_AraC"/>
</dbReference>
<keyword evidence="2" id="KW-0238">DNA-binding</keyword>
<protein>
    <submittedName>
        <fullName evidence="5">Helix-turn-helix domain-containing protein</fullName>
    </submittedName>
</protein>
<dbReference type="InterPro" id="IPR037923">
    <property type="entry name" value="HTH-like"/>
</dbReference>
<dbReference type="AlphaFoldDB" id="A0A6P0UMI3"/>
<name>A0A6P0UMI3_9FLAO</name>
<dbReference type="Pfam" id="PF02311">
    <property type="entry name" value="AraC_binding"/>
    <property type="match status" value="1"/>
</dbReference>
<sequence>MKKLPVYTIDRFETPVGDRNIYINNFRDHLKTHSFIKEPHGHDFHLLVLFTRGKGMHEIDFNRYPIQKGSVFMLQPGQMHHWELSDDIDGYILFHSREIYNLYFGQKNIDDYPFYYSVYNTPFLTLNKIETQKVKSLFEHITEEYSKEILFKNHVFLNTLDMIYIELSRKYIESNTHKVHSYSEQLRKLENLIDLYYREHKSPSFYADKMNISLKHTNRICKSTLNKTLTQIIGDRLILEAKRMLLKQHLSVSEIAAFLGFTDYSYFSRLFKSNSGETPSDFRKKYKLRK</sequence>
<dbReference type="Proteomes" id="UP000468581">
    <property type="component" value="Unassembled WGS sequence"/>
</dbReference>
<evidence type="ECO:0000256" key="3">
    <source>
        <dbReference type="ARBA" id="ARBA00023163"/>
    </source>
</evidence>
<dbReference type="Gene3D" id="2.60.120.10">
    <property type="entry name" value="Jelly Rolls"/>
    <property type="match status" value="1"/>
</dbReference>
<dbReference type="SUPFAM" id="SSF46689">
    <property type="entry name" value="Homeodomain-like"/>
    <property type="match status" value="1"/>
</dbReference>
<organism evidence="5 6">
    <name type="scientific">Leptobacterium flavescens</name>
    <dbReference type="NCBI Taxonomy" id="472055"/>
    <lineage>
        <taxon>Bacteria</taxon>
        <taxon>Pseudomonadati</taxon>
        <taxon>Bacteroidota</taxon>
        <taxon>Flavobacteriia</taxon>
        <taxon>Flavobacteriales</taxon>
        <taxon>Flavobacteriaceae</taxon>
        <taxon>Leptobacterium</taxon>
    </lineage>
</organism>
<evidence type="ECO:0000256" key="2">
    <source>
        <dbReference type="ARBA" id="ARBA00023125"/>
    </source>
</evidence>
<dbReference type="PROSITE" id="PS01124">
    <property type="entry name" value="HTH_ARAC_FAMILY_2"/>
    <property type="match status" value="1"/>
</dbReference>
<evidence type="ECO:0000313" key="5">
    <source>
        <dbReference type="EMBL" id="NER14227.1"/>
    </source>
</evidence>
<keyword evidence="3" id="KW-0804">Transcription</keyword>